<sequence length="268" mass="30630">MSQKRAHKIIKLISANKTPPRKATTAELAKTQRAISALNGTAPTEEQLWANLRSKDVSRSIQNFQWKGLHAAHKVGTYFADMPSPWKELAECPRCNTTESMEHILFECTDPARETIWALAKETLAQKMGSCPDISIGTVWGCASAVFEGEEKEEAMANARAFRIIVSESAFLIWKARCERRIQHEDEPDWEMTVLEATNRWKAAINKRIAIDRALTNKRRHKRRALETQTVFLTWCDILEHEESLDKDWPWRPGVLVGIGTGRNRQHI</sequence>
<reference evidence="1 2" key="1">
    <citation type="journal article" date="2016" name="Mol. Biol. Evol.">
        <title>Comparative Genomics of Early-Diverging Mushroom-Forming Fungi Provides Insights into the Origins of Lignocellulose Decay Capabilities.</title>
        <authorList>
            <person name="Nagy L.G."/>
            <person name="Riley R."/>
            <person name="Tritt A."/>
            <person name="Adam C."/>
            <person name="Daum C."/>
            <person name="Floudas D."/>
            <person name="Sun H."/>
            <person name="Yadav J.S."/>
            <person name="Pangilinan J."/>
            <person name="Larsson K.H."/>
            <person name="Matsuura K."/>
            <person name="Barry K."/>
            <person name="Labutti K."/>
            <person name="Kuo R."/>
            <person name="Ohm R.A."/>
            <person name="Bhattacharya S.S."/>
            <person name="Shirouzu T."/>
            <person name="Yoshinaga Y."/>
            <person name="Martin F.M."/>
            <person name="Grigoriev I.V."/>
            <person name="Hibbett D.S."/>
        </authorList>
    </citation>
    <scope>NUCLEOTIDE SEQUENCE [LARGE SCALE GENOMIC DNA]</scope>
    <source>
        <strain evidence="1 2">HHB12029</strain>
    </source>
</reference>
<keyword evidence="2" id="KW-1185">Reference proteome</keyword>
<name>A0A165JGU2_EXIGL</name>
<accession>A0A165JGU2</accession>
<proteinExistence type="predicted"/>
<dbReference type="STRING" id="1314781.A0A165JGU2"/>
<protein>
    <recommendedName>
        <fullName evidence="3">Reverse transcriptase zinc-binding domain-containing protein</fullName>
    </recommendedName>
</protein>
<gene>
    <name evidence="1" type="ORF">EXIGLDRAFT_715325</name>
</gene>
<evidence type="ECO:0000313" key="2">
    <source>
        <dbReference type="Proteomes" id="UP000077266"/>
    </source>
</evidence>
<dbReference type="AlphaFoldDB" id="A0A165JGU2"/>
<evidence type="ECO:0008006" key="3">
    <source>
        <dbReference type="Google" id="ProtNLM"/>
    </source>
</evidence>
<evidence type="ECO:0000313" key="1">
    <source>
        <dbReference type="EMBL" id="KZV94826.1"/>
    </source>
</evidence>
<dbReference type="OrthoDB" id="3253907at2759"/>
<dbReference type="InParanoid" id="A0A165JGU2"/>
<dbReference type="Proteomes" id="UP000077266">
    <property type="component" value="Unassembled WGS sequence"/>
</dbReference>
<organism evidence="1 2">
    <name type="scientific">Exidia glandulosa HHB12029</name>
    <dbReference type="NCBI Taxonomy" id="1314781"/>
    <lineage>
        <taxon>Eukaryota</taxon>
        <taxon>Fungi</taxon>
        <taxon>Dikarya</taxon>
        <taxon>Basidiomycota</taxon>
        <taxon>Agaricomycotina</taxon>
        <taxon>Agaricomycetes</taxon>
        <taxon>Auriculariales</taxon>
        <taxon>Exidiaceae</taxon>
        <taxon>Exidia</taxon>
    </lineage>
</organism>
<dbReference type="EMBL" id="KV425966">
    <property type="protein sequence ID" value="KZV94826.1"/>
    <property type="molecule type" value="Genomic_DNA"/>
</dbReference>